<dbReference type="InterPro" id="IPR001466">
    <property type="entry name" value="Beta-lactam-related"/>
</dbReference>
<accession>A0A9E6UMP4</accession>
<reference evidence="4" key="1">
    <citation type="submission" date="2021-08" db="EMBL/GenBank/DDBJ databases">
        <authorList>
            <person name="Zhang H."/>
            <person name="Xu M."/>
            <person name="Yu Z."/>
            <person name="Yang L."/>
            <person name="Cai Y."/>
        </authorList>
    </citation>
    <scope>NUCLEOTIDE SEQUENCE</scope>
    <source>
        <strain evidence="4">CHL1</strain>
    </source>
</reference>
<dbReference type="Proteomes" id="UP000825701">
    <property type="component" value="Chromosome"/>
</dbReference>
<dbReference type="AlphaFoldDB" id="A0A9E6UMP4"/>
<evidence type="ECO:0000256" key="2">
    <source>
        <dbReference type="SAM" id="SignalP"/>
    </source>
</evidence>
<feature type="signal peptide" evidence="2">
    <location>
        <begin position="1"/>
        <end position="25"/>
    </location>
</feature>
<dbReference type="EMBL" id="CP081869">
    <property type="protein sequence ID" value="QZN99388.1"/>
    <property type="molecule type" value="Genomic_DNA"/>
</dbReference>
<feature type="domain" description="Beta-lactamase-related" evidence="3">
    <location>
        <begin position="36"/>
        <end position="308"/>
    </location>
</feature>
<sequence>MSSVGMRALCLAAALGLGGAGAAQAGSVRDIVRMNAERLVTSGQAPGVAVAVIEGDKAPKFFTFGEATIAVGDAPAVPFGPNMLFDLASMTKVFTTNLLGQRVASGALELNQQLADFSAQTGPLQPKAGRIRLKDLGAFTAGLSNQPPVCINGDAQGCMPSDRPSYSAYTAAELASYLQTAVPMDFSKWPYEAAKRLPAPYLYSNISVGLLGLLMGGPAGQPISNANVFGWYDAVNAEILQPLAMRNTFLIVPEAEQSRRVSGYAQATARALVSGGAVTDFQMTEAGANYSAPPQVVVSGGGGTGATATAAINPKGEVRSVTITGGGQGYVAPALVTFSNGGSTTMADAELVVANGKAIGVRVKAAGAGYQRAPTVTITGGRSAGGADAQATAYVANGQVVYVSLDAPGAGYVDPLTVTIAPGEPYMNVVTAWAPAGGLKSSIKDMAKFAAAAMGRPRDPAPEALLEGFRIAQRPQACGETIYAPALSTCPAGVPRSALAWVVAPRDDANRVPSVVSKVGGLPGFSSTIALMPKRSLAVVILVNSHSSLEEAGSAFATRTAENILYALYYERCGGKTPGSGACKSTD</sequence>
<evidence type="ECO:0000256" key="1">
    <source>
        <dbReference type="ARBA" id="ARBA00038473"/>
    </source>
</evidence>
<gene>
    <name evidence="4" type="ORF">K6K41_21930</name>
</gene>
<dbReference type="PANTHER" id="PTHR22935:SF95">
    <property type="entry name" value="BETA-LACTAMASE-LIKE 1-RELATED"/>
    <property type="match status" value="1"/>
</dbReference>
<dbReference type="Gene3D" id="3.40.710.10">
    <property type="entry name" value="DD-peptidase/beta-lactamase superfamily"/>
    <property type="match status" value="2"/>
</dbReference>
<dbReference type="InterPro" id="IPR051478">
    <property type="entry name" value="Beta-lactamase-like_AB/R"/>
</dbReference>
<dbReference type="KEGG" id="cmet:K6K41_21930"/>
<dbReference type="RefSeq" id="WP_261402449.1">
    <property type="nucleotide sequence ID" value="NZ_CP081869.1"/>
</dbReference>
<dbReference type="Pfam" id="PF00144">
    <property type="entry name" value="Beta-lactamase"/>
    <property type="match status" value="2"/>
</dbReference>
<comment type="similarity">
    <text evidence="1">Belongs to the beta-lactamase family.</text>
</comment>
<name>A0A9E6UMP4_9HYPH</name>
<evidence type="ECO:0000259" key="3">
    <source>
        <dbReference type="Pfam" id="PF00144"/>
    </source>
</evidence>
<evidence type="ECO:0000313" key="5">
    <source>
        <dbReference type="Proteomes" id="UP000825701"/>
    </source>
</evidence>
<feature type="chain" id="PRO_5038746980" evidence="2">
    <location>
        <begin position="26"/>
        <end position="587"/>
    </location>
</feature>
<dbReference type="PANTHER" id="PTHR22935">
    <property type="entry name" value="PENICILLIN-BINDING PROTEIN"/>
    <property type="match status" value="1"/>
</dbReference>
<keyword evidence="2" id="KW-0732">Signal</keyword>
<dbReference type="InterPro" id="IPR012338">
    <property type="entry name" value="Beta-lactam/transpept-like"/>
</dbReference>
<evidence type="ECO:0000313" key="4">
    <source>
        <dbReference type="EMBL" id="QZN99388.1"/>
    </source>
</evidence>
<protein>
    <submittedName>
        <fullName evidence="4">Beta-lactamase family protein</fullName>
    </submittedName>
</protein>
<feature type="domain" description="Beta-lactamase-related" evidence="3">
    <location>
        <begin position="389"/>
        <end position="554"/>
    </location>
</feature>
<keyword evidence="5" id="KW-1185">Reference proteome</keyword>
<proteinExistence type="inferred from homology"/>
<dbReference type="SUPFAM" id="SSF56601">
    <property type="entry name" value="beta-lactamase/transpeptidase-like"/>
    <property type="match status" value="1"/>
</dbReference>
<organism evidence="4 5">
    <name type="scientific">Chenggangzhangella methanolivorans</name>
    <dbReference type="NCBI Taxonomy" id="1437009"/>
    <lineage>
        <taxon>Bacteria</taxon>
        <taxon>Pseudomonadati</taxon>
        <taxon>Pseudomonadota</taxon>
        <taxon>Alphaproteobacteria</taxon>
        <taxon>Hyphomicrobiales</taxon>
        <taxon>Methylopilaceae</taxon>
        <taxon>Chenggangzhangella</taxon>
    </lineage>
</organism>